<accession>A0ABY6JGV7</accession>
<organism evidence="4 5">
    <name type="scientific">Siccibacter colletis</name>
    <dbReference type="NCBI Taxonomy" id="1505757"/>
    <lineage>
        <taxon>Bacteria</taxon>
        <taxon>Pseudomonadati</taxon>
        <taxon>Pseudomonadota</taxon>
        <taxon>Gammaproteobacteria</taxon>
        <taxon>Enterobacterales</taxon>
        <taxon>Enterobacteriaceae</taxon>
        <taxon>Siccibacter</taxon>
    </lineage>
</organism>
<sequence>MNATTSPVTPRGEQARNQLIAAALAQFGEYGLNATTRDIAADAGQNIAAITYYFGSKDDLYMACAHWIADFISTRFQPHAEAAETLLRQQPPDIAAMRALLFQACDNIVHLLTQDDTLNLSKFISREQLSPTAAYRHIHQQVIAPLHSHLTRLIAACTGREAEDTDTILHTHALLGEVLAFRLGRETILLRAGWSGFDATKSARISSVVKSHITFILDGLARKESQA</sequence>
<dbReference type="InterPro" id="IPR023772">
    <property type="entry name" value="DNA-bd_HTH_TetR-type_CS"/>
</dbReference>
<dbReference type="SUPFAM" id="SSF46689">
    <property type="entry name" value="Homeodomain-like"/>
    <property type="match status" value="1"/>
</dbReference>
<dbReference type="Proteomes" id="UP001156318">
    <property type="component" value="Chromosome"/>
</dbReference>
<evidence type="ECO:0000256" key="1">
    <source>
        <dbReference type="ARBA" id="ARBA00023125"/>
    </source>
</evidence>
<dbReference type="Gene3D" id="1.10.357.10">
    <property type="entry name" value="Tetracycline Repressor, domain 2"/>
    <property type="match status" value="1"/>
</dbReference>
<name>A0ABY6JGV7_9ENTR</name>
<evidence type="ECO:0000313" key="4">
    <source>
        <dbReference type="EMBL" id="UYU33070.1"/>
    </source>
</evidence>
<dbReference type="EMBL" id="CP074352">
    <property type="protein sequence ID" value="UYU33070.1"/>
    <property type="molecule type" value="Genomic_DNA"/>
</dbReference>
<dbReference type="PANTHER" id="PTHR30055">
    <property type="entry name" value="HTH-TYPE TRANSCRIPTIONAL REGULATOR RUTR"/>
    <property type="match status" value="1"/>
</dbReference>
<dbReference type="PANTHER" id="PTHR30055:SF146">
    <property type="entry name" value="HTH-TYPE TRANSCRIPTIONAL DUAL REGULATOR CECR"/>
    <property type="match status" value="1"/>
</dbReference>
<protein>
    <submittedName>
        <fullName evidence="4">Transcriptional regulator CecR</fullName>
    </submittedName>
</protein>
<dbReference type="Pfam" id="PF00440">
    <property type="entry name" value="TetR_N"/>
    <property type="match status" value="1"/>
</dbReference>
<dbReference type="NCBIfam" id="NF008587">
    <property type="entry name" value="PRK11552.1"/>
    <property type="match status" value="1"/>
</dbReference>
<feature type="domain" description="HTH tetR-type" evidence="3">
    <location>
        <begin position="13"/>
        <end position="72"/>
    </location>
</feature>
<evidence type="ECO:0000259" key="3">
    <source>
        <dbReference type="PROSITE" id="PS50977"/>
    </source>
</evidence>
<dbReference type="Pfam" id="PF09209">
    <property type="entry name" value="CecR_C"/>
    <property type="match status" value="1"/>
</dbReference>
<proteinExistence type="predicted"/>
<dbReference type="InterPro" id="IPR036271">
    <property type="entry name" value="Tet_transcr_reg_TetR-rel_C_sf"/>
</dbReference>
<dbReference type="InterPro" id="IPR015292">
    <property type="entry name" value="Tscrpt_reg_YbiH_C"/>
</dbReference>
<reference evidence="4 5" key="1">
    <citation type="submission" date="2021-05" db="EMBL/GenBank/DDBJ databases">
        <title>Isolation, identification, and the growth promoting effects of Pantoea dispersa strain YSD J2 from the aboveground leaves of Cyperus esculentus L.Var. Sativus.</title>
        <authorList>
            <person name="Wang S."/>
            <person name="Tang X.M."/>
            <person name="Huang Y.N."/>
        </authorList>
    </citation>
    <scope>NUCLEOTIDE SEQUENCE [LARGE SCALE GENOMIC DNA]</scope>
    <source>
        <strain evidence="5">YSD YN2</strain>
    </source>
</reference>
<evidence type="ECO:0000313" key="5">
    <source>
        <dbReference type="Proteomes" id="UP001156318"/>
    </source>
</evidence>
<dbReference type="InterPro" id="IPR009057">
    <property type="entry name" value="Homeodomain-like_sf"/>
</dbReference>
<dbReference type="RefSeq" id="WP_264385722.1">
    <property type="nucleotide sequence ID" value="NZ_CP074352.1"/>
</dbReference>
<feature type="DNA-binding region" description="H-T-H motif" evidence="2">
    <location>
        <begin position="35"/>
        <end position="54"/>
    </location>
</feature>
<dbReference type="InterPro" id="IPR001647">
    <property type="entry name" value="HTH_TetR"/>
</dbReference>
<dbReference type="Gene3D" id="1.10.10.60">
    <property type="entry name" value="Homeodomain-like"/>
    <property type="match status" value="1"/>
</dbReference>
<evidence type="ECO:0000256" key="2">
    <source>
        <dbReference type="PROSITE-ProRule" id="PRU00335"/>
    </source>
</evidence>
<dbReference type="InterPro" id="IPR050109">
    <property type="entry name" value="HTH-type_TetR-like_transc_reg"/>
</dbReference>
<dbReference type="PROSITE" id="PS50977">
    <property type="entry name" value="HTH_TETR_2"/>
    <property type="match status" value="1"/>
</dbReference>
<keyword evidence="1 2" id="KW-0238">DNA-binding</keyword>
<dbReference type="SUPFAM" id="SSF48498">
    <property type="entry name" value="Tetracyclin repressor-like, C-terminal domain"/>
    <property type="match status" value="1"/>
</dbReference>
<gene>
    <name evidence="4" type="primary">cecR</name>
    <name evidence="4" type="ORF">KFZ77_06025</name>
</gene>
<dbReference type="PROSITE" id="PS01081">
    <property type="entry name" value="HTH_TETR_1"/>
    <property type="match status" value="1"/>
</dbReference>
<keyword evidence="5" id="KW-1185">Reference proteome</keyword>